<evidence type="ECO:0000256" key="10">
    <source>
        <dbReference type="ARBA" id="ARBA00022741"/>
    </source>
</evidence>
<dbReference type="PROSITE" id="PS50011">
    <property type="entry name" value="PROTEIN_KINASE_DOM"/>
    <property type="match status" value="1"/>
</dbReference>
<dbReference type="Pfam" id="PF00612">
    <property type="entry name" value="IQ"/>
    <property type="match status" value="3"/>
</dbReference>
<evidence type="ECO:0000256" key="11">
    <source>
        <dbReference type="ARBA" id="ARBA00022777"/>
    </source>
</evidence>
<dbReference type="Gene3D" id="3.40.850.10">
    <property type="entry name" value="Kinesin motor domain"/>
    <property type="match status" value="1"/>
</dbReference>
<dbReference type="GO" id="GO:0003779">
    <property type="term" value="F:actin binding"/>
    <property type="evidence" value="ECO:0007669"/>
    <property type="project" value="UniProtKB-KW"/>
</dbReference>
<dbReference type="EC" id="2.7.11.1" evidence="4"/>
<feature type="compositionally biased region" description="Polar residues" evidence="23">
    <location>
        <begin position="1524"/>
        <end position="1537"/>
    </location>
</feature>
<dbReference type="GO" id="GO:0030832">
    <property type="term" value="P:regulation of actin filament length"/>
    <property type="evidence" value="ECO:0007669"/>
    <property type="project" value="TreeGrafter"/>
</dbReference>
<evidence type="ECO:0000256" key="23">
    <source>
        <dbReference type="SAM" id="MobiDB-lite"/>
    </source>
</evidence>
<dbReference type="Proteomes" id="UP000694843">
    <property type="component" value="Unplaced"/>
</dbReference>
<feature type="region of interest" description="Disordered" evidence="23">
    <location>
        <begin position="1"/>
        <end position="33"/>
    </location>
</feature>
<evidence type="ECO:0000256" key="13">
    <source>
        <dbReference type="ARBA" id="ARBA00023123"/>
    </source>
</evidence>
<evidence type="ECO:0000256" key="15">
    <source>
        <dbReference type="ARBA" id="ARBA00023203"/>
    </source>
</evidence>
<evidence type="ECO:0000259" key="25">
    <source>
        <dbReference type="PROSITE" id="PS51456"/>
    </source>
</evidence>
<evidence type="ECO:0000259" key="24">
    <source>
        <dbReference type="PROSITE" id="PS50011"/>
    </source>
</evidence>
<keyword evidence="5" id="KW-0963">Cytoplasm</keyword>
<dbReference type="InterPro" id="IPR036961">
    <property type="entry name" value="Kinesin_motor_dom_sf"/>
</dbReference>
<dbReference type="PANTHER" id="PTHR46256">
    <property type="entry name" value="AGAP011099-PA"/>
    <property type="match status" value="1"/>
</dbReference>
<gene>
    <name evidence="27" type="primary">LOC108682138</name>
</gene>
<dbReference type="PROSITE" id="PS00107">
    <property type="entry name" value="PROTEIN_KINASE_ATP"/>
    <property type="match status" value="1"/>
</dbReference>
<feature type="region of interest" description="Disordered" evidence="23">
    <location>
        <begin position="1256"/>
        <end position="1278"/>
    </location>
</feature>
<feature type="compositionally biased region" description="Polar residues" evidence="23">
    <location>
        <begin position="1"/>
        <end position="11"/>
    </location>
</feature>
<comment type="similarity">
    <text evidence="21">Belongs to the TRAFAC class myosin-kinesin ATPase superfamily. Myosin family.</text>
</comment>
<feature type="region of interest" description="Disordered" evidence="23">
    <location>
        <begin position="1498"/>
        <end position="1557"/>
    </location>
</feature>
<keyword evidence="14 21" id="KW-0505">Motor protein</keyword>
<feature type="region of interest" description="Disordered" evidence="23">
    <location>
        <begin position="1450"/>
        <end position="1485"/>
    </location>
</feature>
<protein>
    <recommendedName>
        <fullName evidence="4">non-specific serine/threonine protein kinase</fullName>
        <ecNumber evidence="4">2.7.11.1</ecNumber>
    </recommendedName>
</protein>
<feature type="compositionally biased region" description="Basic and acidic residues" evidence="23">
    <location>
        <begin position="1158"/>
        <end position="1167"/>
    </location>
</feature>
<dbReference type="InterPro" id="IPR011009">
    <property type="entry name" value="Kinase-like_dom_sf"/>
</dbReference>
<keyword evidence="13 21" id="KW-0518">Myosin</keyword>
<dbReference type="InterPro" id="IPR052409">
    <property type="entry name" value="Myosin-III_kinase_activity"/>
</dbReference>
<dbReference type="PROSITE" id="PS00108">
    <property type="entry name" value="PROTEIN_KINASE_ST"/>
    <property type="match status" value="1"/>
</dbReference>
<keyword evidence="10 21" id="KW-0547">Nucleotide-binding</keyword>
<evidence type="ECO:0000256" key="6">
    <source>
        <dbReference type="ARBA" id="ARBA00022527"/>
    </source>
</evidence>
<dbReference type="PROSITE" id="PS51456">
    <property type="entry name" value="MYOSIN_MOTOR"/>
    <property type="match status" value="1"/>
</dbReference>
<evidence type="ECO:0000256" key="12">
    <source>
        <dbReference type="ARBA" id="ARBA00022840"/>
    </source>
</evidence>
<keyword evidence="11" id="KW-0418">Kinase</keyword>
<evidence type="ECO:0000256" key="17">
    <source>
        <dbReference type="ARBA" id="ARBA00023273"/>
    </source>
</evidence>
<evidence type="ECO:0000256" key="1">
    <source>
        <dbReference type="ARBA" id="ARBA00004245"/>
    </source>
</evidence>
<keyword evidence="16" id="KW-0206">Cytoskeleton</keyword>
<evidence type="ECO:0000256" key="3">
    <source>
        <dbReference type="ARBA" id="ARBA00006998"/>
    </source>
</evidence>
<organism evidence="26 27">
    <name type="scientific">Hyalella azteca</name>
    <name type="common">Amphipod</name>
    <dbReference type="NCBI Taxonomy" id="294128"/>
    <lineage>
        <taxon>Eukaryota</taxon>
        <taxon>Metazoa</taxon>
        <taxon>Ecdysozoa</taxon>
        <taxon>Arthropoda</taxon>
        <taxon>Crustacea</taxon>
        <taxon>Multicrustacea</taxon>
        <taxon>Malacostraca</taxon>
        <taxon>Eumalacostraca</taxon>
        <taxon>Peracarida</taxon>
        <taxon>Amphipoda</taxon>
        <taxon>Senticaudata</taxon>
        <taxon>Talitrida</taxon>
        <taxon>Talitroidea</taxon>
        <taxon>Hyalellidae</taxon>
        <taxon>Hyalella</taxon>
    </lineage>
</organism>
<dbReference type="InterPro" id="IPR027417">
    <property type="entry name" value="P-loop_NTPase"/>
</dbReference>
<comment type="catalytic activity">
    <reaction evidence="20">
        <text>L-seryl-[protein] + ATP = O-phospho-L-seryl-[protein] + ADP + H(+)</text>
        <dbReference type="Rhea" id="RHEA:17989"/>
        <dbReference type="Rhea" id="RHEA-COMP:9863"/>
        <dbReference type="Rhea" id="RHEA-COMP:11604"/>
        <dbReference type="ChEBI" id="CHEBI:15378"/>
        <dbReference type="ChEBI" id="CHEBI:29999"/>
        <dbReference type="ChEBI" id="CHEBI:30616"/>
        <dbReference type="ChEBI" id="CHEBI:83421"/>
        <dbReference type="ChEBI" id="CHEBI:456216"/>
        <dbReference type="EC" id="2.7.11.1"/>
    </reaction>
</comment>
<dbReference type="PROSITE" id="PS50096">
    <property type="entry name" value="IQ"/>
    <property type="match status" value="3"/>
</dbReference>
<feature type="binding site" evidence="21">
    <location>
        <begin position="469"/>
        <end position="476"/>
    </location>
    <ligand>
        <name>ATP</name>
        <dbReference type="ChEBI" id="CHEBI:30616"/>
    </ligand>
</feature>
<name>A0A8B7PKN4_HYAAZ</name>
<dbReference type="GO" id="GO:0004674">
    <property type="term" value="F:protein serine/threonine kinase activity"/>
    <property type="evidence" value="ECO:0007669"/>
    <property type="project" value="UniProtKB-KW"/>
</dbReference>
<dbReference type="Gene3D" id="1.20.120.720">
    <property type="entry name" value="Myosin VI head, motor domain, U50 subdomain"/>
    <property type="match status" value="1"/>
</dbReference>
<dbReference type="InterPro" id="IPR036083">
    <property type="entry name" value="MYSc_Myo3"/>
</dbReference>
<dbReference type="Gene3D" id="1.20.58.530">
    <property type="match status" value="1"/>
</dbReference>
<dbReference type="RefSeq" id="XP_018026744.1">
    <property type="nucleotide sequence ID" value="XM_018171255.2"/>
</dbReference>
<dbReference type="InterPro" id="IPR001609">
    <property type="entry name" value="Myosin_head_motor_dom-like"/>
</dbReference>
<dbReference type="GO" id="GO:0005737">
    <property type="term" value="C:cytoplasm"/>
    <property type="evidence" value="ECO:0007669"/>
    <property type="project" value="UniProtKB-ARBA"/>
</dbReference>
<evidence type="ECO:0000256" key="8">
    <source>
        <dbReference type="ARBA" id="ARBA00022679"/>
    </source>
</evidence>
<dbReference type="SMART" id="SM00242">
    <property type="entry name" value="MYSc"/>
    <property type="match status" value="1"/>
</dbReference>
<sequence length="1557" mass="176905">MVTAVQKASNRSPPPAAPAKAPKIPKPDYPEAGARMSYSGLSEHIDFDALPDPNTRFELLEVVGEGTYGEVFAAKDHDDGEIVAVKILENIAENLEEIEEEYLVLRDLSLHPNLPAFKGIFLKRGDRGEDDQAWVVLELCPRGSVTDVVQALLRRGQRLTEKQIAYILRETVHAITYLHENHCMHRDIKGHNILLTAHGHVKLVDFGVSSHLDSTWGRRNTSVGTPYWMAPEVIACEQQLDYSYDVRCDVWSLGITAIELADGEPPLSDIHPMRALFQIPRNPPPTLAKSTDWSPHFVDFVAECLVKDFEQRPSSRELLMHPFLKSIPSNPEDVRQELVQLSDDLRKRNQLVKKDPETTIKGGAIKADRRTKRTPLWMDDLASLEKLTPDSIVEHIQRRYGNDIIYTYMGDILIAVNPFKYMPIYGERESRLYRGMVKSENPPHIYAMADAAYHALLHHKTSQCIVISGESGAGKTESANLLLKQLVTLGKAPNRNLEEKILQVNPIMEAFGNAKTGINDNSSRFGKYLDLTYTRLGKVTGARVSVYLLEQSRVVHQAAGEQNFHIFYYLHDGLEYVDRLRVYSLDAGRRDKHRYLAGDSWSRQTAKNNVRQFQKVVEGFKSLGFNDDELDSIYRILAAIINLGDVDFYQTVDKDNMEQATVNNVDQVIVVSELLGVDATELTEALTSNSVVTRGEIITRYNTVDEAICTRDAMAKAMYGRLFDWIVNNVNRLLSFCRTVCSDQLAVGLLDIFGFENFEKNSFEQLCINIANEQLQYFFNQHIFTWEQQEYMAEGIQVDTIEFADNRPVLDMFLAKPLGLLALLDEESRFPQACNSSLTEKFHSNIRSKFYIRPKSTAPEFTIQHFAGKVTYEVKNFLDKNKNFLPTEVIHLLRQSSHEVIRFLFQCPLTKTGNLYYASPRGSPPASYNSSLSNSSNKFDSRGLASQTKAQQTVGTYFRYSLMDLLQKMVNGSPHFVRCIKPNDQKAKNSFDRDKVEQQLRYAGVMETVRIRQHGYSHRILFADFLRRYCFLAFNYDERVLATRDNCRLLLVRLKMDGWALGKTKVFLKYYHVEFLTKIYEKELRRIITVQACVRSWLARVRFQKLQRKQWALATSVLTLQKHVRGYLTRKRLNAAAAPAAASPPPEKTGKPQKSPKKGKENRKEKAPPPPENIQPAAGRPPRRAEEMTKEDAALVIQTRFRGFKVRQEWGPVLEERLRALVEAQDTAEEAERALKAEGLSPEEAAMVIQKFWGRHKRAKQEKNPHPNPTKRGSTPSTRMSDLIMFSEQVHVCNQDVHSALRRIKGGVEDIRAPPSDYKRPRGFQDVPEMLHEQRKRLAPQVGGGGRVNVRVTAMRDQQPSPGFTDLLQINSDEDLLPDVSPDTPWDAPLQRRQQPSRHNNKRVKQHVAPPVRSPAGGEAPRGDMFEEHKANLQHGALQSQRMLNEAREAQHLRQWPDAGPLKGVSPVDFRHDGPERGRSTPTTNLQAASELRQMLRTTQTPVSGSRVGPAAAGGADEELSGPFNFQQFLRRTNYAPTDTIRLRQKEREKRSSNGAF</sequence>
<dbReference type="GO" id="GO:0042995">
    <property type="term" value="C:cell projection"/>
    <property type="evidence" value="ECO:0007669"/>
    <property type="project" value="UniProtKB-SubCell"/>
</dbReference>
<dbReference type="SUPFAM" id="SSF52540">
    <property type="entry name" value="P-loop containing nucleoside triphosphate hydrolases"/>
    <property type="match status" value="1"/>
</dbReference>
<evidence type="ECO:0000256" key="21">
    <source>
        <dbReference type="PROSITE-ProRule" id="PRU00782"/>
    </source>
</evidence>
<dbReference type="GO" id="GO:0007601">
    <property type="term" value="P:visual perception"/>
    <property type="evidence" value="ECO:0007669"/>
    <property type="project" value="UniProtKB-KW"/>
</dbReference>
<feature type="region of interest" description="Disordered" evidence="23">
    <location>
        <begin position="1135"/>
        <end position="1188"/>
    </location>
</feature>
<keyword evidence="7" id="KW-0716">Sensory transduction</keyword>
<dbReference type="Gene3D" id="1.10.510.10">
    <property type="entry name" value="Transferase(Phosphotransferase) domain 1"/>
    <property type="match status" value="1"/>
</dbReference>
<dbReference type="GeneID" id="108682138"/>
<evidence type="ECO:0000256" key="19">
    <source>
        <dbReference type="ARBA" id="ARBA00047899"/>
    </source>
</evidence>
<dbReference type="CDD" id="cd01379">
    <property type="entry name" value="MYSc_Myo3"/>
    <property type="match status" value="1"/>
</dbReference>
<dbReference type="OMA" id="YCFLAFN"/>
<evidence type="ECO:0000256" key="9">
    <source>
        <dbReference type="ARBA" id="ARBA00022737"/>
    </source>
</evidence>
<keyword evidence="8" id="KW-0808">Transferase</keyword>
<reference evidence="27" key="1">
    <citation type="submission" date="2025-08" db="UniProtKB">
        <authorList>
            <consortium name="RefSeq"/>
        </authorList>
    </citation>
    <scope>IDENTIFICATION</scope>
    <source>
        <tissue evidence="27">Whole organism</tissue>
    </source>
</reference>
<keyword evidence="9" id="KW-0677">Repeat</keyword>
<dbReference type="Gene3D" id="1.10.10.820">
    <property type="match status" value="1"/>
</dbReference>
<evidence type="ECO:0000256" key="22">
    <source>
        <dbReference type="PROSITE-ProRule" id="PRU10141"/>
    </source>
</evidence>
<dbReference type="CDD" id="cd06608">
    <property type="entry name" value="STKc_myosinIII_N_like"/>
    <property type="match status" value="1"/>
</dbReference>
<dbReference type="Pfam" id="PF00063">
    <property type="entry name" value="Myosin_head"/>
    <property type="match status" value="1"/>
</dbReference>
<keyword evidence="6" id="KW-0723">Serine/threonine-protein kinase</keyword>
<evidence type="ECO:0000256" key="20">
    <source>
        <dbReference type="ARBA" id="ARBA00048679"/>
    </source>
</evidence>
<dbReference type="InterPro" id="IPR000048">
    <property type="entry name" value="IQ_motif_EF-hand-BS"/>
</dbReference>
<keyword evidence="26" id="KW-1185">Reference proteome</keyword>
<dbReference type="InterPro" id="IPR017441">
    <property type="entry name" value="Protein_kinase_ATP_BS"/>
</dbReference>
<feature type="domain" description="Protein kinase" evidence="24">
    <location>
        <begin position="57"/>
        <end position="324"/>
    </location>
</feature>
<evidence type="ECO:0000256" key="4">
    <source>
        <dbReference type="ARBA" id="ARBA00012513"/>
    </source>
</evidence>
<accession>A0A8B7PKN4</accession>
<dbReference type="GO" id="GO:0005524">
    <property type="term" value="F:ATP binding"/>
    <property type="evidence" value="ECO:0007669"/>
    <property type="project" value="UniProtKB-UniRule"/>
</dbReference>
<feature type="region of interest" description="Actin-binding" evidence="21">
    <location>
        <begin position="962"/>
        <end position="984"/>
    </location>
</feature>
<dbReference type="GO" id="GO:0016459">
    <property type="term" value="C:myosin complex"/>
    <property type="evidence" value="ECO:0007669"/>
    <property type="project" value="UniProtKB-KW"/>
</dbReference>
<dbReference type="Pfam" id="PF00069">
    <property type="entry name" value="Pkinase"/>
    <property type="match status" value="1"/>
</dbReference>
<dbReference type="Gene3D" id="1.20.5.190">
    <property type="match status" value="2"/>
</dbReference>
<dbReference type="CDD" id="cd23767">
    <property type="entry name" value="IQCD"/>
    <property type="match status" value="1"/>
</dbReference>
<keyword evidence="15 21" id="KW-0009">Actin-binding</keyword>
<dbReference type="InterPro" id="IPR008271">
    <property type="entry name" value="Ser/Thr_kinase_AS"/>
</dbReference>
<evidence type="ECO:0000256" key="7">
    <source>
        <dbReference type="ARBA" id="ARBA00022606"/>
    </source>
</evidence>
<dbReference type="SUPFAM" id="SSF56112">
    <property type="entry name" value="Protein kinase-like (PK-like)"/>
    <property type="match status" value="1"/>
</dbReference>
<feature type="region of interest" description="Disordered" evidence="23">
    <location>
        <begin position="1375"/>
        <end position="1424"/>
    </location>
</feature>
<dbReference type="CTD" id="34012"/>
<feature type="binding site" evidence="22">
    <location>
        <position position="86"/>
    </location>
    <ligand>
        <name>ATP</name>
        <dbReference type="ChEBI" id="CHEBI:30616"/>
    </ligand>
</feature>
<feature type="domain" description="Myosin motor" evidence="25">
    <location>
        <begin position="376"/>
        <end position="1081"/>
    </location>
</feature>
<evidence type="ECO:0000313" key="26">
    <source>
        <dbReference type="Proteomes" id="UP000694843"/>
    </source>
</evidence>
<dbReference type="PRINTS" id="PR00193">
    <property type="entry name" value="MYOSINHEAVY"/>
</dbReference>
<dbReference type="KEGG" id="hazt:108682138"/>
<dbReference type="OrthoDB" id="2914378at2759"/>
<evidence type="ECO:0000256" key="16">
    <source>
        <dbReference type="ARBA" id="ARBA00023212"/>
    </source>
</evidence>
<dbReference type="InterPro" id="IPR000719">
    <property type="entry name" value="Prot_kinase_dom"/>
</dbReference>
<dbReference type="GO" id="GO:0000146">
    <property type="term" value="F:microfilament motor activity"/>
    <property type="evidence" value="ECO:0007669"/>
    <property type="project" value="TreeGrafter"/>
</dbReference>
<comment type="catalytic activity">
    <reaction evidence="19">
        <text>L-threonyl-[protein] + ATP = O-phospho-L-threonyl-[protein] + ADP + H(+)</text>
        <dbReference type="Rhea" id="RHEA:46608"/>
        <dbReference type="Rhea" id="RHEA-COMP:11060"/>
        <dbReference type="Rhea" id="RHEA-COMP:11605"/>
        <dbReference type="ChEBI" id="CHEBI:15378"/>
        <dbReference type="ChEBI" id="CHEBI:30013"/>
        <dbReference type="ChEBI" id="CHEBI:30616"/>
        <dbReference type="ChEBI" id="CHEBI:61977"/>
        <dbReference type="ChEBI" id="CHEBI:456216"/>
        <dbReference type="EC" id="2.7.11.1"/>
    </reaction>
</comment>
<evidence type="ECO:0000256" key="5">
    <source>
        <dbReference type="ARBA" id="ARBA00022490"/>
    </source>
</evidence>
<keyword evidence="17" id="KW-0966">Cell projection</keyword>
<feature type="compositionally biased region" description="Basic residues" evidence="23">
    <location>
        <begin position="1395"/>
        <end position="1406"/>
    </location>
</feature>
<keyword evidence="18" id="KW-0844">Vision</keyword>
<evidence type="ECO:0000256" key="14">
    <source>
        <dbReference type="ARBA" id="ARBA00023175"/>
    </source>
</evidence>
<dbReference type="SMART" id="SM00220">
    <property type="entry name" value="S_TKc"/>
    <property type="match status" value="1"/>
</dbReference>
<keyword evidence="12 21" id="KW-0067">ATP-binding</keyword>
<evidence type="ECO:0000313" key="27">
    <source>
        <dbReference type="RefSeq" id="XP_018026744.1"/>
    </source>
</evidence>
<comment type="subcellular location">
    <subcellularLocation>
        <location evidence="2">Cell projection</location>
    </subcellularLocation>
    <subcellularLocation>
        <location evidence="1">Cytoplasm</location>
        <location evidence="1">Cytoskeleton</location>
    </subcellularLocation>
</comment>
<dbReference type="Gene3D" id="6.20.240.20">
    <property type="match status" value="1"/>
</dbReference>
<comment type="similarity">
    <text evidence="3">In the C-terminal section; belongs to the TRAFAC class myosin-kinesin ATPase superfamily. Myosin family.</text>
</comment>
<evidence type="ECO:0000256" key="18">
    <source>
        <dbReference type="ARBA" id="ARBA00023305"/>
    </source>
</evidence>
<feature type="compositionally biased region" description="Basic and acidic residues" evidence="23">
    <location>
        <begin position="1469"/>
        <end position="1479"/>
    </location>
</feature>
<proteinExistence type="inferred from homology"/>
<dbReference type="PANTHER" id="PTHR46256:SF3">
    <property type="entry name" value="MYOSIN MOTOR DOMAIN-CONTAINING PROTEIN"/>
    <property type="match status" value="1"/>
</dbReference>
<evidence type="ECO:0000256" key="2">
    <source>
        <dbReference type="ARBA" id="ARBA00004316"/>
    </source>
</evidence>
<dbReference type="FunFam" id="1.10.510.10:FF:000421">
    <property type="entry name" value="Serine/threonine-protein kinase PAK 6"/>
    <property type="match status" value="1"/>
</dbReference>
<feature type="compositionally biased region" description="Basic and acidic residues" evidence="23">
    <location>
        <begin position="1541"/>
        <end position="1557"/>
    </location>
</feature>
<dbReference type="SMART" id="SM00015">
    <property type="entry name" value="IQ"/>
    <property type="match status" value="3"/>
</dbReference>